<gene>
    <name evidence="3" type="ORF">A1O3_06480</name>
</gene>
<dbReference type="HOGENOM" id="CLU_044737_0_0_1"/>
<sequence length="455" mass="49145">MASLRRTKNFANDGQTPIFLYTILKQLDLRSIDWNLVASSLDISNGHAARMRYSRMRGQFEGLSNQPKAPKARKEKDGESKASKEKAKGKRLLLEEENERLAKQRTAEHNGSKKARLEPSPYIDTSAARSMMNTGQQYVSPMWSQPIVKLEPSSGYPSLANNNPSCSTVIKKEPDTSATSLHNPRSTSPVVKQEPATIPMANQEVSAAAPSVVKKESDAVVSHGAFAALNAYNSPSPATSYRLSNLAGPYMNSLDPSHYMNSLPLAMVSNTTSSAYPMPQTTPGYTYHPFLYHNAGPWAQSIADHNVPTNPIAPTADNMTLNPLANSYEELLNLPLYVRQAGPTDVQPPAFHDGSHALAQSTDNKSDYALHGSRSVGVTGLGTNDHTVEAVEVNPVVNSNAAESLPDGALSNLYDASSAATIEIESDAECEVETDDVGMGDGDGRDEETEPVEAW</sequence>
<organism evidence="3 4">
    <name type="scientific">Capronia epimyces CBS 606.96</name>
    <dbReference type="NCBI Taxonomy" id="1182542"/>
    <lineage>
        <taxon>Eukaryota</taxon>
        <taxon>Fungi</taxon>
        <taxon>Dikarya</taxon>
        <taxon>Ascomycota</taxon>
        <taxon>Pezizomycotina</taxon>
        <taxon>Eurotiomycetes</taxon>
        <taxon>Chaetothyriomycetidae</taxon>
        <taxon>Chaetothyriales</taxon>
        <taxon>Herpotrichiellaceae</taxon>
        <taxon>Capronia</taxon>
    </lineage>
</organism>
<reference evidence="3 4" key="1">
    <citation type="submission" date="2013-03" db="EMBL/GenBank/DDBJ databases">
        <title>The Genome Sequence of Capronia epimyces CBS 606.96.</title>
        <authorList>
            <consortium name="The Broad Institute Genomics Platform"/>
            <person name="Cuomo C."/>
            <person name="de Hoog S."/>
            <person name="Gorbushina A."/>
            <person name="Walker B."/>
            <person name="Young S.K."/>
            <person name="Zeng Q."/>
            <person name="Gargeya S."/>
            <person name="Fitzgerald M."/>
            <person name="Haas B."/>
            <person name="Abouelleil A."/>
            <person name="Allen A.W."/>
            <person name="Alvarado L."/>
            <person name="Arachchi H.M."/>
            <person name="Berlin A.M."/>
            <person name="Chapman S.B."/>
            <person name="Gainer-Dewar J."/>
            <person name="Goldberg J."/>
            <person name="Griggs A."/>
            <person name="Gujja S."/>
            <person name="Hansen M."/>
            <person name="Howarth C."/>
            <person name="Imamovic A."/>
            <person name="Ireland A."/>
            <person name="Larimer J."/>
            <person name="McCowan C."/>
            <person name="Murphy C."/>
            <person name="Pearson M."/>
            <person name="Poon T.W."/>
            <person name="Priest M."/>
            <person name="Roberts A."/>
            <person name="Saif S."/>
            <person name="Shea T."/>
            <person name="Sisk P."/>
            <person name="Sykes S."/>
            <person name="Wortman J."/>
            <person name="Nusbaum C."/>
            <person name="Birren B."/>
        </authorList>
    </citation>
    <scope>NUCLEOTIDE SEQUENCE [LARGE SCALE GENOMIC DNA]</scope>
    <source>
        <strain evidence="3 4">CBS 606.96</strain>
    </source>
</reference>
<feature type="region of interest" description="Disordered" evidence="1">
    <location>
        <begin position="427"/>
        <end position="455"/>
    </location>
</feature>
<dbReference type="AlphaFoldDB" id="W9Y093"/>
<evidence type="ECO:0000313" key="3">
    <source>
        <dbReference type="EMBL" id="EXJ82666.1"/>
    </source>
</evidence>
<feature type="compositionally biased region" description="Basic and acidic residues" evidence="1">
    <location>
        <begin position="72"/>
        <end position="86"/>
    </location>
</feature>
<evidence type="ECO:0000313" key="4">
    <source>
        <dbReference type="Proteomes" id="UP000019478"/>
    </source>
</evidence>
<dbReference type="Proteomes" id="UP000019478">
    <property type="component" value="Unassembled WGS sequence"/>
</dbReference>
<comment type="caution">
    <text evidence="3">The sequence shown here is derived from an EMBL/GenBank/DDBJ whole genome shotgun (WGS) entry which is preliminary data.</text>
</comment>
<evidence type="ECO:0000259" key="2">
    <source>
        <dbReference type="Pfam" id="PF22980"/>
    </source>
</evidence>
<proteinExistence type="predicted"/>
<evidence type="ECO:0000256" key="1">
    <source>
        <dbReference type="SAM" id="MobiDB-lite"/>
    </source>
</evidence>
<dbReference type="InterPro" id="IPR054505">
    <property type="entry name" value="Myb_DNA-bind_8"/>
</dbReference>
<dbReference type="RefSeq" id="XP_007734789.1">
    <property type="nucleotide sequence ID" value="XM_007736599.1"/>
</dbReference>
<dbReference type="OrthoDB" id="3944408at2759"/>
<dbReference type="STRING" id="1182542.W9Y093"/>
<dbReference type="EMBL" id="AMGY01000005">
    <property type="protein sequence ID" value="EXJ82666.1"/>
    <property type="molecule type" value="Genomic_DNA"/>
</dbReference>
<dbReference type="Pfam" id="PF22980">
    <property type="entry name" value="Myb_DNA-bind_8"/>
    <property type="match status" value="1"/>
</dbReference>
<name>W9Y093_9EURO</name>
<protein>
    <recommendedName>
        <fullName evidence="2">Myb-like DNA-binding domain-containing protein</fullName>
    </recommendedName>
</protein>
<keyword evidence="4" id="KW-1185">Reference proteome</keyword>
<dbReference type="GeneID" id="19170589"/>
<feature type="region of interest" description="Disordered" evidence="1">
    <location>
        <begin position="59"/>
        <end position="96"/>
    </location>
</feature>
<feature type="domain" description="Myb-like DNA-binding" evidence="2">
    <location>
        <begin position="18"/>
        <end position="61"/>
    </location>
</feature>
<dbReference type="eggNOG" id="ENOG502QU1R">
    <property type="taxonomic scope" value="Eukaryota"/>
</dbReference>
<accession>W9Y093</accession>